<evidence type="ECO:0008006" key="3">
    <source>
        <dbReference type="Google" id="ProtNLM"/>
    </source>
</evidence>
<dbReference type="STRING" id="771875.Ferpe_1573"/>
<protein>
    <recommendedName>
        <fullName evidence="3">GLUG domain-containing protein</fullName>
    </recommendedName>
</protein>
<dbReference type="AlphaFoldDB" id="H9UDP4"/>
<dbReference type="RefSeq" id="WP_014452072.1">
    <property type="nucleotide sequence ID" value="NC_017095.1"/>
</dbReference>
<organism evidence="1 2">
    <name type="scientific">Fervidobacterium pennivorans (strain DSM 9078 / Ven5)</name>
    <dbReference type="NCBI Taxonomy" id="771875"/>
    <lineage>
        <taxon>Bacteria</taxon>
        <taxon>Thermotogati</taxon>
        <taxon>Thermotogota</taxon>
        <taxon>Thermotogae</taxon>
        <taxon>Thermotogales</taxon>
        <taxon>Fervidobacteriaceae</taxon>
        <taxon>Fervidobacterium</taxon>
    </lineage>
</organism>
<dbReference type="PATRIC" id="fig|771875.3.peg.1592"/>
<gene>
    <name evidence="1" type="ordered locus">Ferpe_1573</name>
</gene>
<dbReference type="KEGG" id="fpe:Ferpe_1573"/>
<reference evidence="1" key="1">
    <citation type="submission" date="2012-03" db="EMBL/GenBank/DDBJ databases">
        <title>Complete sequence of Fervidobacterium pennivorans DSM 9078.</title>
        <authorList>
            <consortium name="US DOE Joint Genome Institute"/>
            <person name="Lucas S."/>
            <person name="Han J."/>
            <person name="Lapidus A."/>
            <person name="Cheng J.-F."/>
            <person name="Goodwin L."/>
            <person name="Pitluck S."/>
            <person name="Peters L."/>
            <person name="Ovchinnikova G."/>
            <person name="Lu M."/>
            <person name="Detter J.C."/>
            <person name="Han C."/>
            <person name="Tapia R."/>
            <person name="Land M."/>
            <person name="Hauser L."/>
            <person name="Kyrpides N."/>
            <person name="Ivanova N."/>
            <person name="Pagani I."/>
            <person name="Noll K.M."/>
            <person name="Woyke T."/>
        </authorList>
    </citation>
    <scope>NUCLEOTIDE SEQUENCE</scope>
    <source>
        <strain evidence="1">DSM 9078</strain>
    </source>
</reference>
<evidence type="ECO:0000313" key="1">
    <source>
        <dbReference type="EMBL" id="AFG35637.1"/>
    </source>
</evidence>
<dbReference type="Gene3D" id="2.160.20.110">
    <property type="match status" value="1"/>
</dbReference>
<dbReference type="Proteomes" id="UP000007384">
    <property type="component" value="Chromosome"/>
</dbReference>
<dbReference type="OrthoDB" id="9760059at2"/>
<dbReference type="HOGENOM" id="CLU_578409_0_0_0"/>
<sequence>MRKTLLLILVLLSVLFLFLTYYPRLFFTEGNGTQDSPFVIKTVKQFNSLSKIQTKGKFFILGNDLDFSGVELKPIKVFGGILDGNGHVIKNLKIAPNKDGNSAIFEKILPTGQIKNLTFENLVIVPGAKSSSISIFNQGEIKDCKVSAELFFKEPPKASSEVRYYYPNTVTILAIKVGGIATVNQGKIENCTFSGKIASEIFEDERLYLISGICVENEKDGTIDNCKTYGEITFERFYSVDIAGICTWNKSGGMIKNSSSSFKIKTDGNFANAAGLVFRNDGTISRSIFNGQMEGNSVAGIVYVNSKTGFVDKTGMIGSLTAFNSVCGIVESNLGRIFESFFNGEIRSYNNVNGVFYENFGKIEDVYFHANVYTKNINNIGYKLGDGGEVNNVFSKVIFKNQKERFNYFVNYISDKALFGNCISVFSDDGVNFERKANISDSSKNWDFENVWLDKDGEYELRLMEEMLKNTR</sequence>
<accession>H9UDP4</accession>
<name>H9UDP4_FERPD</name>
<dbReference type="eggNOG" id="COG3210">
    <property type="taxonomic scope" value="Bacteria"/>
</dbReference>
<evidence type="ECO:0000313" key="2">
    <source>
        <dbReference type="Proteomes" id="UP000007384"/>
    </source>
</evidence>
<proteinExistence type="predicted"/>
<dbReference type="EMBL" id="CP003260">
    <property type="protein sequence ID" value="AFG35637.1"/>
    <property type="molecule type" value="Genomic_DNA"/>
</dbReference>
<keyword evidence="2" id="KW-1185">Reference proteome</keyword>